<feature type="region of interest" description="Disordered" evidence="13">
    <location>
        <begin position="48"/>
        <end position="220"/>
    </location>
</feature>
<evidence type="ECO:0000256" key="10">
    <source>
        <dbReference type="ARBA" id="ARBA00047298"/>
    </source>
</evidence>
<comment type="catalytic activity">
    <reaction evidence="11">
        <text>L-seryl-[protein] + ATP = O-phospho-L-seryl-[protein] + ADP + H(+)</text>
        <dbReference type="Rhea" id="RHEA:17989"/>
        <dbReference type="Rhea" id="RHEA-COMP:9863"/>
        <dbReference type="Rhea" id="RHEA-COMP:11604"/>
        <dbReference type="ChEBI" id="CHEBI:15378"/>
        <dbReference type="ChEBI" id="CHEBI:29999"/>
        <dbReference type="ChEBI" id="CHEBI:30616"/>
        <dbReference type="ChEBI" id="CHEBI:83421"/>
        <dbReference type="ChEBI" id="CHEBI:456216"/>
        <dbReference type="EC" id="2.7.11.12"/>
    </reaction>
</comment>
<dbReference type="GO" id="GO:0030553">
    <property type="term" value="F:cGMP binding"/>
    <property type="evidence" value="ECO:0007669"/>
    <property type="project" value="UniProtKB-KW"/>
</dbReference>
<dbReference type="PROSITE" id="PS50011">
    <property type="entry name" value="PROTEIN_KINASE_DOM"/>
    <property type="match status" value="2"/>
</dbReference>
<feature type="domain" description="Cyclic nucleotide-binding" evidence="15">
    <location>
        <begin position="1243"/>
        <end position="1342"/>
    </location>
</feature>
<feature type="compositionally biased region" description="Polar residues" evidence="13">
    <location>
        <begin position="258"/>
        <end position="304"/>
    </location>
</feature>
<dbReference type="PANTHER" id="PTHR24353">
    <property type="entry name" value="CYCLIC NUCLEOTIDE-DEPENDENT PROTEIN KINASE"/>
    <property type="match status" value="1"/>
</dbReference>
<dbReference type="InterPro" id="IPR000719">
    <property type="entry name" value="Prot_kinase_dom"/>
</dbReference>
<feature type="domain" description="AGC-kinase C-terminal" evidence="16">
    <location>
        <begin position="1001"/>
        <end position="1066"/>
    </location>
</feature>
<dbReference type="PROSITE" id="PS00888">
    <property type="entry name" value="CNMP_BINDING_1"/>
    <property type="match status" value="2"/>
</dbReference>
<feature type="compositionally biased region" description="Polar residues" evidence="13">
    <location>
        <begin position="209"/>
        <end position="220"/>
    </location>
</feature>
<proteinExistence type="inferred from homology"/>
<keyword evidence="5" id="KW-0808">Transferase</keyword>
<comment type="catalytic activity">
    <reaction evidence="10">
        <text>L-threonyl-[protein] + ATP = O-phospho-L-threonyl-[protein] + ADP + H(+)</text>
        <dbReference type="Rhea" id="RHEA:46608"/>
        <dbReference type="Rhea" id="RHEA-COMP:11060"/>
        <dbReference type="Rhea" id="RHEA-COMP:11605"/>
        <dbReference type="ChEBI" id="CHEBI:15378"/>
        <dbReference type="ChEBI" id="CHEBI:30013"/>
        <dbReference type="ChEBI" id="CHEBI:30616"/>
        <dbReference type="ChEBI" id="CHEBI:61977"/>
        <dbReference type="ChEBI" id="CHEBI:456216"/>
        <dbReference type="EC" id="2.7.11.12"/>
    </reaction>
</comment>
<evidence type="ECO:0000256" key="11">
    <source>
        <dbReference type="ARBA" id="ARBA00047462"/>
    </source>
</evidence>
<feature type="compositionally biased region" description="Basic and acidic residues" evidence="13">
    <location>
        <begin position="366"/>
        <end position="379"/>
    </location>
</feature>
<feature type="compositionally biased region" description="Polar residues" evidence="13">
    <location>
        <begin position="108"/>
        <end position="162"/>
    </location>
</feature>
<feature type="binding site" evidence="12">
    <location>
        <position position="767"/>
    </location>
    <ligand>
        <name>ATP</name>
        <dbReference type="ChEBI" id="CHEBI:30616"/>
    </ligand>
</feature>
<feature type="compositionally biased region" description="Polar residues" evidence="13">
    <location>
        <begin position="184"/>
        <end position="201"/>
    </location>
</feature>
<comment type="similarity">
    <text evidence="1">Belongs to the protein kinase superfamily. AGC Ser/Thr protein kinase family. cGMP subfamily.</text>
</comment>
<evidence type="ECO:0000256" key="1">
    <source>
        <dbReference type="ARBA" id="ARBA00006352"/>
    </source>
</evidence>
<evidence type="ECO:0000256" key="5">
    <source>
        <dbReference type="ARBA" id="ARBA00022679"/>
    </source>
</evidence>
<evidence type="ECO:0000256" key="12">
    <source>
        <dbReference type="PROSITE-ProRule" id="PRU10141"/>
    </source>
</evidence>
<dbReference type="CDD" id="cd00038">
    <property type="entry name" value="CAP_ED"/>
    <property type="match status" value="4"/>
</dbReference>
<keyword evidence="7" id="KW-0418">Kinase</keyword>
<keyword evidence="4" id="KW-0140">cGMP</keyword>
<feature type="domain" description="Cyclic nucleotide-binding" evidence="15">
    <location>
        <begin position="1126"/>
        <end position="1240"/>
    </location>
</feature>
<name>A0A6P7F8U8_DIAVI</name>
<evidence type="ECO:0000256" key="9">
    <source>
        <dbReference type="ARBA" id="ARBA00022992"/>
    </source>
</evidence>
<feature type="compositionally biased region" description="Polar residues" evidence="13">
    <location>
        <begin position="237"/>
        <end position="251"/>
    </location>
</feature>
<dbReference type="SUPFAM" id="SSF56112">
    <property type="entry name" value="Protein kinase-like (PK-like)"/>
    <property type="match status" value="2"/>
</dbReference>
<dbReference type="Gene3D" id="2.60.120.10">
    <property type="entry name" value="Jelly Rolls"/>
    <property type="match status" value="4"/>
</dbReference>
<evidence type="ECO:0000256" key="13">
    <source>
        <dbReference type="SAM" id="MobiDB-lite"/>
    </source>
</evidence>
<dbReference type="PANTHER" id="PTHR24353:SF144">
    <property type="match status" value="1"/>
</dbReference>
<dbReference type="GO" id="GO:0004692">
    <property type="term" value="F:cGMP-dependent protein kinase activity"/>
    <property type="evidence" value="ECO:0007669"/>
    <property type="project" value="UniProtKB-EC"/>
</dbReference>
<dbReference type="InterPro" id="IPR018490">
    <property type="entry name" value="cNMP-bd_dom_sf"/>
</dbReference>
<dbReference type="FunFam" id="1.10.510.10:FF:000465">
    <property type="entry name" value="Non-specific serine/threonine protein kinase"/>
    <property type="match status" value="1"/>
</dbReference>
<dbReference type="InterPro" id="IPR018488">
    <property type="entry name" value="cNMP-bd_CS"/>
</dbReference>
<evidence type="ECO:0000256" key="6">
    <source>
        <dbReference type="ARBA" id="ARBA00022741"/>
    </source>
</evidence>
<dbReference type="CDD" id="cd05572">
    <property type="entry name" value="STKc_cGK"/>
    <property type="match status" value="1"/>
</dbReference>
<dbReference type="EC" id="2.7.11.12" evidence="2"/>
<gene>
    <name evidence="17" type="primary">LOC114326942</name>
</gene>
<dbReference type="SUPFAM" id="SSF51206">
    <property type="entry name" value="cAMP-binding domain-like"/>
    <property type="match status" value="4"/>
</dbReference>
<feature type="domain" description="Protein kinase" evidence="14">
    <location>
        <begin position="1370"/>
        <end position="1627"/>
    </location>
</feature>
<feature type="domain" description="Protein kinase" evidence="14">
    <location>
        <begin position="737"/>
        <end position="1000"/>
    </location>
</feature>
<dbReference type="Gene3D" id="3.30.200.20">
    <property type="entry name" value="Phosphorylase Kinase, domain 1"/>
    <property type="match status" value="2"/>
</dbReference>
<feature type="compositionally biased region" description="Low complexity" evidence="13">
    <location>
        <begin position="384"/>
        <end position="399"/>
    </location>
</feature>
<feature type="compositionally biased region" description="Polar residues" evidence="13">
    <location>
        <begin position="55"/>
        <end position="77"/>
    </location>
</feature>
<evidence type="ECO:0000256" key="7">
    <source>
        <dbReference type="ARBA" id="ARBA00022777"/>
    </source>
</evidence>
<dbReference type="InterPro" id="IPR000961">
    <property type="entry name" value="AGC-kinase_C"/>
</dbReference>
<dbReference type="InParanoid" id="A0A6P7F8U8"/>
<feature type="binding site" evidence="12">
    <location>
        <position position="1399"/>
    </location>
    <ligand>
        <name>ATP</name>
        <dbReference type="ChEBI" id="CHEBI:30616"/>
    </ligand>
</feature>
<dbReference type="SMART" id="SM00133">
    <property type="entry name" value="S_TK_X"/>
    <property type="match status" value="1"/>
</dbReference>
<evidence type="ECO:0000256" key="4">
    <source>
        <dbReference type="ARBA" id="ARBA00022535"/>
    </source>
</evidence>
<feature type="region of interest" description="Disordered" evidence="13">
    <location>
        <begin position="237"/>
        <end position="311"/>
    </location>
</feature>
<dbReference type="PROSITE" id="PS00108">
    <property type="entry name" value="PROTEIN_KINASE_ST"/>
    <property type="match status" value="1"/>
</dbReference>
<dbReference type="SMART" id="SM00100">
    <property type="entry name" value="cNMP"/>
    <property type="match status" value="4"/>
</dbReference>
<keyword evidence="8 12" id="KW-0067">ATP-binding</keyword>
<evidence type="ECO:0000256" key="8">
    <source>
        <dbReference type="ARBA" id="ARBA00022840"/>
    </source>
</evidence>
<keyword evidence="3" id="KW-0723">Serine/threonine-protein kinase</keyword>
<dbReference type="SMART" id="SM00220">
    <property type="entry name" value="S_TKc"/>
    <property type="match status" value="2"/>
</dbReference>
<dbReference type="GO" id="GO:0005524">
    <property type="term" value="F:ATP binding"/>
    <property type="evidence" value="ECO:0007669"/>
    <property type="project" value="UniProtKB-UniRule"/>
</dbReference>
<reference evidence="17" key="1">
    <citation type="submission" date="2025-08" db="UniProtKB">
        <authorList>
            <consortium name="RefSeq"/>
        </authorList>
    </citation>
    <scope>IDENTIFICATION</scope>
</reference>
<dbReference type="InterPro" id="IPR035014">
    <property type="entry name" value="STKc_cGK"/>
</dbReference>
<evidence type="ECO:0000256" key="3">
    <source>
        <dbReference type="ARBA" id="ARBA00022527"/>
    </source>
</evidence>
<dbReference type="InterPro" id="IPR017441">
    <property type="entry name" value="Protein_kinase_ATP_BS"/>
</dbReference>
<dbReference type="InterPro" id="IPR000595">
    <property type="entry name" value="cNMP-bd_dom"/>
</dbReference>
<evidence type="ECO:0000259" key="15">
    <source>
        <dbReference type="PROSITE" id="PS50042"/>
    </source>
</evidence>
<feature type="compositionally biased region" description="Polar residues" evidence="13">
    <location>
        <begin position="430"/>
        <end position="439"/>
    </location>
</feature>
<dbReference type="InterPro" id="IPR014710">
    <property type="entry name" value="RmlC-like_jellyroll"/>
</dbReference>
<feature type="domain" description="Cyclic nucleotide-binding" evidence="15">
    <location>
        <begin position="603"/>
        <end position="699"/>
    </location>
</feature>
<accession>A0A6P7F8U8</accession>
<evidence type="ECO:0000256" key="2">
    <source>
        <dbReference type="ARBA" id="ARBA00012428"/>
    </source>
</evidence>
<dbReference type="PROSITE" id="PS00889">
    <property type="entry name" value="CNMP_BINDING_2"/>
    <property type="match status" value="2"/>
</dbReference>
<dbReference type="RefSeq" id="XP_028131217.1">
    <property type="nucleotide sequence ID" value="XM_028275416.1"/>
</dbReference>
<sequence length="1635" mass="185156">MVFCFCMRRGCFSRTLVINSNTKEFNIKDNKTGDLARDRIVTLPEIKLRKKDEQNGSAGTVPRQNSGSNDNEITSTHQDQHARPQFSTTAGVKETNPEITAIRRDSLTQKTTNNISSSQNNEIFSSHQDQNARPQFSNTAGVQETNKQTTATTRNSLTQKTTNIISSSQNNEISSSHQDEHTRSQFSTTAGVQETSEQTAATRRPSLTKKATNNISSSQDNEIYSTHQDEHTMSQFSTTAGVQETNQQTAATRRHSLTQKATNNISSSQDNGKSSPSVISTITQHQEDQISSSKTQNSEYLTKSNSEEDMYSSRLQHAKIETITQPQEQIYSSGEQNFNTEKARIIEKGKTSDRSSGNAAVLINQEKPKPKSALKKDKAPPVPVSNRPVSPTPPTRSSTHQNGEPADDGKIYSTYGETTSPKRSLDLDTPKTSIGSVLESQPRRDGVVPVPVRIDQNLKEKLPVFNKLQSDEEIIRNAIKSNDFLHKIISEEQLKDVIAAMYNKEISAKEVIIKQGDKGQHMYISAKGNYQVIVNGKTVSQFSDVRVFGELAILYNAKRLATIKALSSGSVWVLDSTVYQQIVLRSNLKKEDEIKEFLSNNEILNVVGSDALQIVSTLLKTEFFPTDQAIVKQGDRGDKFYIIRAGTVTISKEGVGTVGVYKKGDCFGELALLEEDCRQATVTANSPGVECLTLTRKEFVDHLGDIKNFKYIKVKDKPKDSIRSVHGEYDDINLFDLKIIKTLGVGGFGRVELVQHTKNEKIVFALKYLKKIEIVEQNQQEHVFNEKRIQMSSKSPFIVRLYRTYRDSKYIYFLMESCLGGDLWSLLQRQKNKRFEEKEARFICSCVLLAFEYLHSRGIIYRDLKPENLLLAVNGYIKLTDFGFAKKVPDRGKTYTFAGTPEYVAPEIVLNRGHDRAVDYWAFGAFVFEMLSGKTPFRTDDVSHMKTYNKILGGIDNIPFPTYINLKARHLVEKLCRPVPSERMGMQKNGIQDVKNHKWFLGVDWQKMQKMEIPSPFKPKLEGPTDTKYFDNFKKDSDKTPEELSGWDEGFYLVSFVVRLLIKMCLCLRKNKNSFSPGEVEVEYDKQRRNAVFQSGIDISDQIHLDHKTQDEEQLIRTAIANNDFITKILFGNILKGVIPAMYKRNIKAGDVIIKEGNTGSHMYVSITGKFEISNQNFIDTFEDVRVFGELAIIYDAKRLATIKALTDAEIWVLDAVTYQQVLRRYNVKEQEERVNFLINNDILKNAGEKVLKSAANSLKSESFVGEKPIVTEGEKGDKFYIVRAGTVTVTKKGEDFIQTHGKGYCFGERALLEETCRQATVTANPPLVECLTLSRKSFFELTEYLKVIPPKLSVIEKPNIYQDIKLDDLKICFTLGVGGFGRIECVKHKETNKLFALKYMSKINIVRDMRKQHAINERKQIQCSSPFILDMYKTFRDNKYVYYLLEACLAGDLWHILYKELPDRRFKEKEAKFIVGCVLEAIEYLHSKEIVFRDLKPENVLLTSNGYFKLTDFGYAKKLPKFEKTFTFAGTIEYVAPEVASKQSYDRAVDLWTIGIFTFEMLCGKTPFASSKESAIFKNILDGIEKVNFPNFVPPAAKNLVLKLCHRNPQNRLVEVSKYTGKSVSVHCGPKHGC</sequence>
<feature type="region of interest" description="Disordered" evidence="13">
    <location>
        <begin position="347"/>
        <end position="442"/>
    </location>
</feature>
<evidence type="ECO:0000259" key="16">
    <source>
        <dbReference type="PROSITE" id="PS51285"/>
    </source>
</evidence>
<keyword evidence="9" id="KW-0142">cGMP-binding</keyword>
<dbReference type="PROSITE" id="PS51285">
    <property type="entry name" value="AGC_KINASE_CTER"/>
    <property type="match status" value="1"/>
</dbReference>
<feature type="compositionally biased region" description="Low complexity" evidence="13">
    <location>
        <begin position="163"/>
        <end position="176"/>
    </location>
</feature>
<evidence type="ECO:0000313" key="17">
    <source>
        <dbReference type="RefSeq" id="XP_028131217.1"/>
    </source>
</evidence>
<organism evidence="17">
    <name type="scientific">Diabrotica virgifera virgifera</name>
    <name type="common">western corn rootworm</name>
    <dbReference type="NCBI Taxonomy" id="50390"/>
    <lineage>
        <taxon>Eukaryota</taxon>
        <taxon>Metazoa</taxon>
        <taxon>Ecdysozoa</taxon>
        <taxon>Arthropoda</taxon>
        <taxon>Hexapoda</taxon>
        <taxon>Insecta</taxon>
        <taxon>Pterygota</taxon>
        <taxon>Neoptera</taxon>
        <taxon>Endopterygota</taxon>
        <taxon>Coleoptera</taxon>
        <taxon>Polyphaga</taxon>
        <taxon>Cucujiformia</taxon>
        <taxon>Chrysomeloidea</taxon>
        <taxon>Chrysomelidae</taxon>
        <taxon>Galerucinae</taxon>
        <taxon>Diabroticina</taxon>
        <taxon>Diabroticites</taxon>
        <taxon>Diabrotica</taxon>
    </lineage>
</organism>
<dbReference type="Pfam" id="PF00027">
    <property type="entry name" value="cNMP_binding"/>
    <property type="match status" value="4"/>
</dbReference>
<keyword evidence="6 12" id="KW-0547">Nucleotide-binding</keyword>
<dbReference type="FunFam" id="1.10.510.10:FF:000210">
    <property type="entry name" value="Non-specific serine/threonine protein kinase"/>
    <property type="match status" value="1"/>
</dbReference>
<dbReference type="Gene3D" id="1.10.510.10">
    <property type="entry name" value="Transferase(Phosphotransferase) domain 1"/>
    <property type="match status" value="2"/>
</dbReference>
<dbReference type="OrthoDB" id="6723712at2759"/>
<dbReference type="PROSITE" id="PS50042">
    <property type="entry name" value="CNMP_BINDING_3"/>
    <property type="match status" value="4"/>
</dbReference>
<evidence type="ECO:0000259" key="14">
    <source>
        <dbReference type="PROSITE" id="PS50011"/>
    </source>
</evidence>
<feature type="domain" description="Cyclic nucleotide-binding" evidence="15">
    <location>
        <begin position="485"/>
        <end position="600"/>
    </location>
</feature>
<dbReference type="PROSITE" id="PS00107">
    <property type="entry name" value="PROTEIN_KINASE_ATP"/>
    <property type="match status" value="2"/>
</dbReference>
<protein>
    <recommendedName>
        <fullName evidence="2">cGMP-dependent protein kinase</fullName>
        <ecNumber evidence="2">2.7.11.12</ecNumber>
    </recommendedName>
</protein>
<dbReference type="InterPro" id="IPR011009">
    <property type="entry name" value="Kinase-like_dom_sf"/>
</dbReference>
<dbReference type="Pfam" id="PF00069">
    <property type="entry name" value="Pkinase"/>
    <property type="match status" value="2"/>
</dbReference>
<dbReference type="InterPro" id="IPR008271">
    <property type="entry name" value="Ser/Thr_kinase_AS"/>
</dbReference>